<proteinExistence type="predicted"/>
<dbReference type="OrthoDB" id="9915191at2"/>
<organism evidence="1 2">
    <name type="scientific">Psychroflexus torquis (strain ATCC 700755 / CIP 106069 / ACAM 623)</name>
    <dbReference type="NCBI Taxonomy" id="313595"/>
    <lineage>
        <taxon>Bacteria</taxon>
        <taxon>Pseudomonadati</taxon>
        <taxon>Bacteroidota</taxon>
        <taxon>Flavobacteriia</taxon>
        <taxon>Flavobacteriales</taxon>
        <taxon>Flavobacteriaceae</taxon>
        <taxon>Psychroflexus</taxon>
    </lineage>
</organism>
<keyword evidence="2" id="KW-1185">Reference proteome</keyword>
<dbReference type="EMBL" id="CP003879">
    <property type="protein sequence ID" value="AFU69477.1"/>
    <property type="molecule type" value="Genomic_DNA"/>
</dbReference>
<name>K4IG57_PSYTT</name>
<evidence type="ECO:0000313" key="2">
    <source>
        <dbReference type="Proteomes" id="UP000008514"/>
    </source>
</evidence>
<dbReference type="RefSeq" id="WP_015025038.1">
    <property type="nucleotide sequence ID" value="NC_018721.1"/>
</dbReference>
<evidence type="ECO:0000313" key="1">
    <source>
        <dbReference type="EMBL" id="AFU69477.1"/>
    </source>
</evidence>
<reference evidence="1" key="2">
    <citation type="submission" date="2012-09" db="EMBL/GenBank/DDBJ databases">
        <title>The complete sequence of Psychroflexus torquis an extreme psychrophile from sea-ice that is stimulated by light.</title>
        <authorList>
            <person name="Feng S."/>
            <person name="Powell S.M."/>
            <person name="Bowman J.P."/>
        </authorList>
    </citation>
    <scope>NUCLEOTIDE SEQUENCE [LARGE SCALE GENOMIC DNA]</scope>
    <source>
        <strain evidence="1">ATCC 700755</strain>
    </source>
</reference>
<dbReference type="KEGG" id="ptq:P700755_002744"/>
<dbReference type="HOGENOM" id="CLU_1288001_0_0_10"/>
<sequence length="211" mass="25183">MNFEIIFDYKKPIANHFSEDKNIFICLFPFYHQIFADHYSWESNIDNTFKLLRTETWNSISNEIGFNSTKRLVKGILELDKQFQNELVEFCDFKKIDLPDYAADKIPEVILIPFLKFLRNMGVENIETVSNLRFPDAENKKMKIQKNIFDAFREIEFSKHIKTNNIEIILPDYDCPYCLIVGNIRMCLDLIEYGNFECLRVNANTKFDWWD</sequence>
<protein>
    <submittedName>
        <fullName evidence="1">Uncharacterized protein</fullName>
    </submittedName>
</protein>
<dbReference type="Proteomes" id="UP000008514">
    <property type="component" value="Chromosome"/>
</dbReference>
<gene>
    <name evidence="1" type="ordered locus">P700755_002744</name>
</gene>
<reference evidence="1" key="1">
    <citation type="submission" date="2006-03" db="EMBL/GenBank/DDBJ databases">
        <authorList>
            <person name="Bowman J."/>
            <person name="Ferriera S."/>
            <person name="Johnson J."/>
            <person name="Kravitz S."/>
            <person name="Halpern A."/>
            <person name="Remington K."/>
            <person name="Beeson K."/>
            <person name="Tran B."/>
            <person name="Rogers Y.-H."/>
            <person name="Friedman R."/>
            <person name="Venter J.C."/>
        </authorList>
    </citation>
    <scope>NUCLEOTIDE SEQUENCE [LARGE SCALE GENOMIC DNA]</scope>
    <source>
        <strain evidence="1">ATCC 700755</strain>
    </source>
</reference>
<accession>K4IG57</accession>
<dbReference type="AlphaFoldDB" id="K4IG57"/>